<dbReference type="AlphaFoldDB" id="A0A8S9YKN0"/>
<keyword evidence="2" id="KW-1185">Reference proteome</keyword>
<dbReference type="EMBL" id="JTDE01007115">
    <property type="protein sequence ID" value="KAF7240955.1"/>
    <property type="molecule type" value="Genomic_DNA"/>
</dbReference>
<organism evidence="1 2">
    <name type="scientific">Paragonimus skrjabini miyazakii</name>
    <dbReference type="NCBI Taxonomy" id="59628"/>
    <lineage>
        <taxon>Eukaryota</taxon>
        <taxon>Metazoa</taxon>
        <taxon>Spiralia</taxon>
        <taxon>Lophotrochozoa</taxon>
        <taxon>Platyhelminthes</taxon>
        <taxon>Trematoda</taxon>
        <taxon>Digenea</taxon>
        <taxon>Plagiorchiida</taxon>
        <taxon>Troglotremata</taxon>
        <taxon>Troglotrematidae</taxon>
        <taxon>Paragonimus</taxon>
    </lineage>
</organism>
<sequence length="238" mass="26047">MHLLKDVCVHGALDEYSAFSFESYIRLLKSSVHTPLNPAHQIYRRAAETLCTPTVDMTESVLEDTGVLTRLSIAGPSIARLPVFHDLPPLLIRKDAAVRTTFYASPSEVLSPISPRKTTDTGSIEFVCTSNGLQALETQIVRSLPPPTSSKAAVVPAMFRSLARIEEVLDACEAELTNSEVYDVVTLSRIGGTDVVDAVRHISFLIHNDPAVSTNWSGRCNKWTACDSLSMELARSNF</sequence>
<evidence type="ECO:0000313" key="2">
    <source>
        <dbReference type="Proteomes" id="UP000822476"/>
    </source>
</evidence>
<gene>
    <name evidence="1" type="ORF">EG68_10611</name>
</gene>
<dbReference type="Proteomes" id="UP000822476">
    <property type="component" value="Unassembled WGS sequence"/>
</dbReference>
<protein>
    <submittedName>
        <fullName evidence="1">Uncharacterized protein</fullName>
    </submittedName>
</protein>
<evidence type="ECO:0000313" key="1">
    <source>
        <dbReference type="EMBL" id="KAF7240955.1"/>
    </source>
</evidence>
<name>A0A8S9YKN0_9TREM</name>
<comment type="caution">
    <text evidence="1">The sequence shown here is derived from an EMBL/GenBank/DDBJ whole genome shotgun (WGS) entry which is preliminary data.</text>
</comment>
<proteinExistence type="predicted"/>
<accession>A0A8S9YKN0</accession>
<reference evidence="1" key="1">
    <citation type="submission" date="2019-07" db="EMBL/GenBank/DDBJ databases">
        <title>Annotation for the trematode Paragonimus miyazaki's.</title>
        <authorList>
            <person name="Choi Y.-J."/>
        </authorList>
    </citation>
    <scope>NUCLEOTIDE SEQUENCE</scope>
    <source>
        <strain evidence="1">Japan</strain>
    </source>
</reference>
<dbReference type="OrthoDB" id="6587055at2759"/>